<gene>
    <name evidence="2" type="ORF">C8F04DRAFT_1188838</name>
</gene>
<proteinExistence type="predicted"/>
<evidence type="ECO:0000313" key="2">
    <source>
        <dbReference type="EMBL" id="KAJ7028154.1"/>
    </source>
</evidence>
<evidence type="ECO:0000256" key="1">
    <source>
        <dbReference type="SAM" id="MobiDB-lite"/>
    </source>
</evidence>
<comment type="caution">
    <text evidence="2">The sequence shown here is derived from an EMBL/GenBank/DDBJ whole genome shotgun (WGS) entry which is preliminary data.</text>
</comment>
<dbReference type="EMBL" id="JARJCM010000115">
    <property type="protein sequence ID" value="KAJ7028154.1"/>
    <property type="molecule type" value="Genomic_DNA"/>
</dbReference>
<dbReference type="AlphaFoldDB" id="A0AAD6SIJ2"/>
<name>A0AAD6SIJ2_9AGAR</name>
<dbReference type="Proteomes" id="UP001218188">
    <property type="component" value="Unassembled WGS sequence"/>
</dbReference>
<organism evidence="2 3">
    <name type="scientific">Mycena alexandri</name>
    <dbReference type="NCBI Taxonomy" id="1745969"/>
    <lineage>
        <taxon>Eukaryota</taxon>
        <taxon>Fungi</taxon>
        <taxon>Dikarya</taxon>
        <taxon>Basidiomycota</taxon>
        <taxon>Agaricomycotina</taxon>
        <taxon>Agaricomycetes</taxon>
        <taxon>Agaricomycetidae</taxon>
        <taxon>Agaricales</taxon>
        <taxon>Marasmiineae</taxon>
        <taxon>Mycenaceae</taxon>
        <taxon>Mycena</taxon>
    </lineage>
</organism>
<protein>
    <submittedName>
        <fullName evidence="2">Uncharacterized protein</fullName>
    </submittedName>
</protein>
<reference evidence="2" key="1">
    <citation type="submission" date="2023-03" db="EMBL/GenBank/DDBJ databases">
        <title>Massive genome expansion in bonnet fungi (Mycena s.s.) driven by repeated elements and novel gene families across ecological guilds.</title>
        <authorList>
            <consortium name="Lawrence Berkeley National Laboratory"/>
            <person name="Harder C.B."/>
            <person name="Miyauchi S."/>
            <person name="Viragh M."/>
            <person name="Kuo A."/>
            <person name="Thoen E."/>
            <person name="Andreopoulos B."/>
            <person name="Lu D."/>
            <person name="Skrede I."/>
            <person name="Drula E."/>
            <person name="Henrissat B."/>
            <person name="Morin E."/>
            <person name="Kohler A."/>
            <person name="Barry K."/>
            <person name="LaButti K."/>
            <person name="Morin E."/>
            <person name="Salamov A."/>
            <person name="Lipzen A."/>
            <person name="Mereny Z."/>
            <person name="Hegedus B."/>
            <person name="Baldrian P."/>
            <person name="Stursova M."/>
            <person name="Weitz H."/>
            <person name="Taylor A."/>
            <person name="Grigoriev I.V."/>
            <person name="Nagy L.G."/>
            <person name="Martin F."/>
            <person name="Kauserud H."/>
        </authorList>
    </citation>
    <scope>NUCLEOTIDE SEQUENCE</scope>
    <source>
        <strain evidence="2">CBHHK200</strain>
    </source>
</reference>
<accession>A0AAD6SIJ2</accession>
<feature type="compositionally biased region" description="Basic and acidic residues" evidence="1">
    <location>
        <begin position="246"/>
        <end position="265"/>
    </location>
</feature>
<sequence length="265" mass="28775">MHSVHRERVRAVGSVCGSRCLVDGGIVMSKQISPPTIRRERWRCDQIPTILILVQLDEHTPISSSCASGLGGRRGLQSGLYIAEKRKGRWGKEGNTLQRSSLTSNLTRSRRIPSRVLLRNMWLPTVSCKSTPTTTPLINSSSPKVKKKQWHSQLQGIITTKSTSIIIKLPVPLSTLNSCSSHPKQPLADVVQHEHEGDEADKEGEHATRVKVGAVGGGELGKVSDWVSGVGTAPLSLLRMGAVDSGGREERCGDQGVRRGDTIRA</sequence>
<evidence type="ECO:0000313" key="3">
    <source>
        <dbReference type="Proteomes" id="UP001218188"/>
    </source>
</evidence>
<feature type="region of interest" description="Disordered" evidence="1">
    <location>
        <begin position="245"/>
        <end position="265"/>
    </location>
</feature>
<keyword evidence="3" id="KW-1185">Reference proteome</keyword>